<feature type="region of interest" description="Disordered" evidence="10">
    <location>
        <begin position="1781"/>
        <end position="1815"/>
    </location>
</feature>
<evidence type="ECO:0000259" key="12">
    <source>
        <dbReference type="PROSITE" id="PS51145"/>
    </source>
</evidence>
<dbReference type="GO" id="GO:0007165">
    <property type="term" value="P:signal transduction"/>
    <property type="evidence" value="ECO:0007669"/>
    <property type="project" value="InterPro"/>
</dbReference>
<dbReference type="InterPro" id="IPR000906">
    <property type="entry name" value="ZU5_dom"/>
</dbReference>
<feature type="repeat" description="ANK" evidence="9">
    <location>
        <begin position="862"/>
        <end position="894"/>
    </location>
</feature>
<dbReference type="FunFam" id="1.25.40.20:FF:000095">
    <property type="entry name" value="Ankyrin 2, isoform J"/>
    <property type="match status" value="1"/>
</dbReference>
<feature type="domain" description="Death" evidence="11">
    <location>
        <begin position="1626"/>
        <end position="1715"/>
    </location>
</feature>
<feature type="region of interest" description="Disordered" evidence="10">
    <location>
        <begin position="27"/>
        <end position="136"/>
    </location>
</feature>
<dbReference type="SMART" id="SM00218">
    <property type="entry name" value="ZU5"/>
    <property type="match status" value="1"/>
</dbReference>
<evidence type="ECO:0000256" key="3">
    <source>
        <dbReference type="ARBA" id="ARBA00022490"/>
    </source>
</evidence>
<evidence type="ECO:0000256" key="6">
    <source>
        <dbReference type="ARBA" id="ARBA00023043"/>
    </source>
</evidence>
<dbReference type="Gene3D" id="2.60.220.30">
    <property type="match status" value="2"/>
</dbReference>
<dbReference type="Pfam" id="PF13637">
    <property type="entry name" value="Ank_4"/>
    <property type="match status" value="1"/>
</dbReference>
<dbReference type="Pfam" id="PF00023">
    <property type="entry name" value="Ank"/>
    <property type="match status" value="5"/>
</dbReference>
<feature type="repeat" description="ANK" evidence="9">
    <location>
        <begin position="424"/>
        <end position="456"/>
    </location>
</feature>
<evidence type="ECO:0000256" key="9">
    <source>
        <dbReference type="PROSITE-ProRule" id="PRU00023"/>
    </source>
</evidence>
<keyword evidence="6 9" id="KW-0040">ANK repeat</keyword>
<feature type="repeat" description="ANK" evidence="9">
    <location>
        <begin position="262"/>
        <end position="285"/>
    </location>
</feature>
<dbReference type="PROSITE" id="PS50297">
    <property type="entry name" value="ANK_REP_REGION"/>
    <property type="match status" value="20"/>
</dbReference>
<feature type="compositionally biased region" description="Polar residues" evidence="10">
    <location>
        <begin position="66"/>
        <end position="83"/>
    </location>
</feature>
<accession>A0A8T0DUH1</accession>
<keyword evidence="3" id="KW-0963">Cytoplasm</keyword>
<dbReference type="InterPro" id="IPR002110">
    <property type="entry name" value="Ankyrin_rpt"/>
</dbReference>
<feature type="repeat" description="ANK" evidence="9">
    <location>
        <begin position="556"/>
        <end position="588"/>
    </location>
</feature>
<dbReference type="OrthoDB" id="20872at2759"/>
<dbReference type="SUPFAM" id="SSF48403">
    <property type="entry name" value="Ankyrin repeat"/>
    <property type="match status" value="3"/>
</dbReference>
<dbReference type="SUPFAM" id="SSF47986">
    <property type="entry name" value="DEATH domain"/>
    <property type="match status" value="1"/>
</dbReference>
<evidence type="ECO:0000256" key="4">
    <source>
        <dbReference type="ARBA" id="ARBA00022553"/>
    </source>
</evidence>
<feature type="compositionally biased region" description="Basic residues" evidence="10">
    <location>
        <begin position="115"/>
        <end position="124"/>
    </location>
</feature>
<dbReference type="PROSITE" id="PS51145">
    <property type="entry name" value="ZU5"/>
    <property type="match status" value="2"/>
</dbReference>
<keyword evidence="7" id="KW-0472">Membrane</keyword>
<feature type="repeat" description="ANK" evidence="9">
    <location>
        <begin position="325"/>
        <end position="357"/>
    </location>
</feature>
<dbReference type="Pfam" id="PF12796">
    <property type="entry name" value="Ank_2"/>
    <property type="match status" value="6"/>
</dbReference>
<feature type="repeat" description="ANK" evidence="9">
    <location>
        <begin position="722"/>
        <end position="754"/>
    </location>
</feature>
<dbReference type="SMART" id="SM00248">
    <property type="entry name" value="ANK"/>
    <property type="match status" value="24"/>
</dbReference>
<feature type="repeat" description="ANK" evidence="9">
    <location>
        <begin position="457"/>
        <end position="489"/>
    </location>
</feature>
<evidence type="ECO:0000313" key="13">
    <source>
        <dbReference type="EMBL" id="KAF8570822.1"/>
    </source>
</evidence>
<name>A0A8T0DUH1_9TREM</name>
<reference evidence="13 14" key="1">
    <citation type="submission" date="2019-07" db="EMBL/GenBank/DDBJ databases">
        <title>Annotation for the trematode Paragonimus westermani.</title>
        <authorList>
            <person name="Choi Y.-J."/>
        </authorList>
    </citation>
    <scope>NUCLEOTIDE SEQUENCE [LARGE SCALE GENOMIC DNA]</scope>
    <source>
        <strain evidence="13">180907_Pwestermani</strain>
    </source>
</reference>
<dbReference type="PRINTS" id="PR01415">
    <property type="entry name" value="ANKYRIN"/>
</dbReference>
<evidence type="ECO:0000256" key="10">
    <source>
        <dbReference type="SAM" id="MobiDB-lite"/>
    </source>
</evidence>
<feature type="repeat" description="ANK" evidence="9">
    <location>
        <begin position="358"/>
        <end position="390"/>
    </location>
</feature>
<evidence type="ECO:0000256" key="8">
    <source>
        <dbReference type="ARBA" id="ARBA00023212"/>
    </source>
</evidence>
<gene>
    <name evidence="13" type="ORF">P879_00083</name>
</gene>
<feature type="domain" description="ZU5" evidence="12">
    <location>
        <begin position="1274"/>
        <end position="1423"/>
    </location>
</feature>
<dbReference type="Gene3D" id="2.60.40.2660">
    <property type="match status" value="1"/>
</dbReference>
<feature type="repeat" description="ANK" evidence="9">
    <location>
        <begin position="391"/>
        <end position="423"/>
    </location>
</feature>
<feature type="repeat" description="ANK" evidence="9">
    <location>
        <begin position="622"/>
        <end position="654"/>
    </location>
</feature>
<feature type="repeat" description="ANK" evidence="9">
    <location>
        <begin position="589"/>
        <end position="621"/>
    </location>
</feature>
<evidence type="ECO:0000259" key="11">
    <source>
        <dbReference type="PROSITE" id="PS50017"/>
    </source>
</evidence>
<feature type="repeat" description="ANK" evidence="9">
    <location>
        <begin position="755"/>
        <end position="777"/>
    </location>
</feature>
<organism evidence="13 14">
    <name type="scientific">Paragonimus westermani</name>
    <dbReference type="NCBI Taxonomy" id="34504"/>
    <lineage>
        <taxon>Eukaryota</taxon>
        <taxon>Metazoa</taxon>
        <taxon>Spiralia</taxon>
        <taxon>Lophotrochozoa</taxon>
        <taxon>Platyhelminthes</taxon>
        <taxon>Trematoda</taxon>
        <taxon>Digenea</taxon>
        <taxon>Plagiorchiida</taxon>
        <taxon>Troglotremata</taxon>
        <taxon>Troglotrematidae</taxon>
        <taxon>Paragonimus</taxon>
    </lineage>
</organism>
<dbReference type="PROSITE" id="PS50088">
    <property type="entry name" value="ANK_REPEAT"/>
    <property type="match status" value="20"/>
</dbReference>
<dbReference type="InterPro" id="IPR000488">
    <property type="entry name" value="Death_dom"/>
</dbReference>
<comment type="caution">
    <text evidence="13">The sequence shown here is derived from an EMBL/GenBank/DDBJ whole genome shotgun (WGS) entry which is preliminary data.</text>
</comment>
<dbReference type="EMBL" id="JTDF01000893">
    <property type="protein sequence ID" value="KAF8570822.1"/>
    <property type="molecule type" value="Genomic_DNA"/>
</dbReference>
<feature type="repeat" description="ANK" evidence="9">
    <location>
        <begin position="689"/>
        <end position="721"/>
    </location>
</feature>
<dbReference type="Gene3D" id="1.10.533.10">
    <property type="entry name" value="Death Domain, Fas"/>
    <property type="match status" value="1"/>
</dbReference>
<feature type="repeat" description="ANK" evidence="9">
    <location>
        <begin position="229"/>
        <end position="261"/>
    </location>
</feature>
<keyword evidence="5" id="KW-0677">Repeat</keyword>
<keyword evidence="14" id="KW-1185">Reference proteome</keyword>
<evidence type="ECO:0000256" key="5">
    <source>
        <dbReference type="ARBA" id="ARBA00022737"/>
    </source>
</evidence>
<dbReference type="PANTHER" id="PTHR24123:SF141">
    <property type="entry name" value="ANKYRIN 2, ISOFORM U"/>
    <property type="match status" value="1"/>
</dbReference>
<feature type="repeat" description="ANK" evidence="9">
    <location>
        <begin position="523"/>
        <end position="555"/>
    </location>
</feature>
<feature type="domain" description="ZU5" evidence="12">
    <location>
        <begin position="1117"/>
        <end position="1272"/>
    </location>
</feature>
<dbReference type="Proteomes" id="UP000699462">
    <property type="component" value="Unassembled WGS sequence"/>
</dbReference>
<dbReference type="FunFam" id="2.60.220.30:FF:000009">
    <property type="entry name" value="Ankyrin 2, isoform G"/>
    <property type="match status" value="1"/>
</dbReference>
<proteinExistence type="predicted"/>
<protein>
    <recommendedName>
        <fullName evidence="15">Ankyrin</fullName>
    </recommendedName>
</protein>
<feature type="repeat" description="ANK" evidence="9">
    <location>
        <begin position="655"/>
        <end position="678"/>
    </location>
</feature>
<keyword evidence="4" id="KW-0597">Phosphoprotein</keyword>
<evidence type="ECO:0000256" key="7">
    <source>
        <dbReference type="ARBA" id="ARBA00023136"/>
    </source>
</evidence>
<evidence type="ECO:0000313" key="14">
    <source>
        <dbReference type="Proteomes" id="UP000699462"/>
    </source>
</evidence>
<feature type="repeat" description="ANK" evidence="9">
    <location>
        <begin position="490"/>
        <end position="522"/>
    </location>
</feature>
<dbReference type="InterPro" id="IPR040745">
    <property type="entry name" value="Ankyrin_UPA"/>
</dbReference>
<dbReference type="InterPro" id="IPR051165">
    <property type="entry name" value="Multifunctional_ANK_Repeat"/>
</dbReference>
<feature type="repeat" description="ANK" evidence="9">
    <location>
        <begin position="196"/>
        <end position="228"/>
    </location>
</feature>
<dbReference type="PANTHER" id="PTHR24123">
    <property type="entry name" value="ANKYRIN REPEAT-CONTAINING"/>
    <property type="match status" value="1"/>
</dbReference>
<dbReference type="Pfam" id="PF17809">
    <property type="entry name" value="UPA_2"/>
    <property type="match status" value="1"/>
</dbReference>
<comment type="subcellular location">
    <subcellularLocation>
        <location evidence="1">Cytoplasm</location>
        <location evidence="1">Cytoskeleton</location>
    </subcellularLocation>
    <subcellularLocation>
        <location evidence="2">Membrane</location>
    </subcellularLocation>
</comment>
<evidence type="ECO:0000256" key="2">
    <source>
        <dbReference type="ARBA" id="ARBA00004370"/>
    </source>
</evidence>
<dbReference type="PROSITE" id="PS50017">
    <property type="entry name" value="DEATH_DOMAIN"/>
    <property type="match status" value="1"/>
</dbReference>
<keyword evidence="8" id="KW-0206">Cytoskeleton</keyword>
<feature type="compositionally biased region" description="Polar residues" evidence="10">
    <location>
        <begin position="104"/>
        <end position="113"/>
    </location>
</feature>
<feature type="repeat" description="ANK" evidence="9">
    <location>
        <begin position="789"/>
        <end position="821"/>
    </location>
</feature>
<dbReference type="GO" id="GO:0016020">
    <property type="term" value="C:membrane"/>
    <property type="evidence" value="ECO:0007669"/>
    <property type="project" value="UniProtKB-SubCell"/>
</dbReference>
<dbReference type="Pfam" id="PF00531">
    <property type="entry name" value="Death"/>
    <property type="match status" value="1"/>
</dbReference>
<dbReference type="Pfam" id="PF00791">
    <property type="entry name" value="ZU5"/>
    <property type="match status" value="2"/>
</dbReference>
<evidence type="ECO:0000256" key="1">
    <source>
        <dbReference type="ARBA" id="ARBA00004245"/>
    </source>
</evidence>
<dbReference type="GO" id="GO:0005856">
    <property type="term" value="C:cytoskeleton"/>
    <property type="evidence" value="ECO:0007669"/>
    <property type="project" value="UniProtKB-SubCell"/>
</dbReference>
<dbReference type="Gene3D" id="1.25.40.20">
    <property type="entry name" value="Ankyrin repeat-containing domain"/>
    <property type="match status" value="3"/>
</dbReference>
<feature type="repeat" description="ANK" evidence="9">
    <location>
        <begin position="163"/>
        <end position="195"/>
    </location>
</feature>
<evidence type="ECO:0008006" key="15">
    <source>
        <dbReference type="Google" id="ProtNLM"/>
    </source>
</evidence>
<sequence length="2397" mass="262377">MRPSRRQRRSLSCSLFACLPHVSIRSRSHHSLPPKSIAGLPDLSSQTAPNVDDVRGKLRTWHGPNVPNTDNVEPTRTNENGTRTHVADAVEPSMDQMTPLAITKSPSGLTSNGKPSKKPKRDKSRKQASDGKQRLLRAARAGDLNKLIELLNGKVDINSTNANGLTALHLATKEAKINVVKELLARGANVQAVTRKGNTALHIASLAGHLEIAKLLIENGADVNCQSQNGFTPLYMAAQENHVDVINLLLDNASNPALSTEDGFTPLAVALQQGHDRVVAVLLERDTRGKTRLPALHIAAKKNDVHSATLLLSNKDVNVDHASASGFTPLHIAAHYGNVNVTKLLIERGANVNYNAKNAITPLHVAAKWGKPEVVRELLKAGAEIDARTRDGLSPLHCAARSGHAEVIRILLNAGANAGLKTKNDLSPLHMTAQGDHEEAARLLLNAGANPDSVTADYLTPLHVAAHCGNLRVARVLLESKCNVNARALNGFTALHIASKKSKVDMVELLLKHNAQLEATTETGLTPLHVASFVGCVEAVSMLLQRGANANHTTLRNESALHLVARSRQTEAAKLLIKHGAQVDARTRENQTPLHVAIRARHQPIVELLLSAGADPNLPTKDSYTALHLATREDSADIVALLLEHGAQCECKTKKGFTPLHLAAKHGHLDTAQILLEKAKADPNAAGRGGFTPVHVAAYYNASAVLQLLLSHGGDVNQTIKNGFTPLHLAAKRNHVNCIRLLAEHGASVDCGSRNGYTPLHLAAQDGRLDVVKLLVNQYKARPDAAAKDGLTPLHLAVQEDKVPVAECLLNAGASLHVTTTEARFTPIHNAAYRGQLQALRLLLSRLPEAEQMKAANSRTRMGSTPLHLAAQQGHLQVVLKLLQVGADPNARNKQGWTAAQLAYKQHYLNLFEELKKVTTNVEDWSLPSLTGAGSEGLTDGDPKLITGSISFERVEHMIDHVVSDSEDEGDDILSTPVTSHRPDPSITNGFHWNRTTSYDVICQQLEYMRSHTGDNDETVIPSTPKLRPSSMIIRPQSLHVTKHKQSGEDSARVSMYDSVNEDRPKSYISDQVQQPTLTAQPVGALHNVTPSPAGLSLWDFDADHMQLTRKPIKAGFLISFLVDARGCLVEAQRRSDLRFFIPPNATLAPARIICRVLRPEYAPNYPSMNDGDFLASRILEMGPFQMQFALPIMIEVPHIASLRGKEREIVVLRSETGNSWKEHPMESNDNAVQDALGEVFDRLDSSNTLRDRRIHRILTYDFPQYFALLSRFRQEVAMIGSEGGLISSTVSPQVQAVFPPGALQKRIKVGLQAQPIPTDLITRLVGPRVSVSPVVSIEPRRRKFHKPITMTIPLPKPPPTVGRAESGTTVSSTHSVRLLCSLSGGTNPAVWEDITGSTPLTKQKGCVSFTTTVSARLWLIDCPSNASAVELATRIYRESIVPPLISRFAVYARQPMNLEAAASADGTDLSTAKLRRPSAELTQLRCLCLTDDNEDKTLECLERFGLLAIGTPAEVLENRPYWIELSGNLTPVTKSDTQPRLVVRPFLDNRVTFPVRIRHSQDQQEADTSVVIGKIAFMRDPRHIKSTAEGVELTPRPVVTLEIRLPRPGESVLVATAGSEILGRSELDRNLLARQLGSDWSRLAPVLGLTQDEIDSISQATSPSSGPASEQEKAELTLAMWQHKAATMGLSERDALGNRLADALRSINRVDAIHPSMVAIGPVVTQEEKVTAVAVLDKKVREPLPKLVETEKPEVFRPPSALLETEIGPEQVLDQLPESELPPKQKEVVTPESPEPSSIQTDRDVSSISASVSVTSPSETEAYISVEPVPERPSQLGPEISPKWSGLPVQPSLTDFEIEDKITETIVQPRLSTEDASAVKAEIVDKHTTIEMAEELAQTISDSTLITPVVQQLPVDIQEESIQPIRVSRHPSIPTEPPGSPTITPQVLLGSIETGVPQLLQDKLEQDKQTTGETVEMITANVEPTVRLEKTREEVFGTFEEQNVPSPTVRTEHVDDQMKEVILKPSLSMEDEVLTAHADKIASELAESIGEETMTTTFVPEVRPDIEEAAIIPEVVERKPVIGETVTTLPVDRTEVEIPQESVIERIEIQDDISQVSGSIAEASVELPVSIPLEIAQSTTEDVHTFTVEEAPDEETFEKVYMEAVQNLPEPTQTELTRWPEFEDLASPEPTRPADLEVTAATTATFPLGSAGHDVIQSSPEESQSFEEIVETLPDGTVVKTRKTTAETMQSVSCSNWQEGVDAAVDSGMYAVEEPEERTEVEEIEETLPDGTVITRLVTTKHIVDRIIEQAVTDETVAEELRPPEQIVARTEEYERPQTVTDKVELSRGEKMFLIWKLIYCRKVWLLIVRKFMRMQVHALQFKNGVNKTTVHLFSY</sequence>
<dbReference type="InterPro" id="IPR011029">
    <property type="entry name" value="DEATH-like_dom_sf"/>
</dbReference>
<dbReference type="InterPro" id="IPR036770">
    <property type="entry name" value="Ankyrin_rpt-contain_sf"/>
</dbReference>
<dbReference type="FunFam" id="1.25.40.20:FF:000003">
    <property type="entry name" value="Ankyrin, isoform B"/>
    <property type="match status" value="1"/>
</dbReference>